<accession>A0A2P2E3G7</accession>
<dbReference type="Pfam" id="PF00990">
    <property type="entry name" value="GGDEF"/>
    <property type="match status" value="1"/>
</dbReference>
<comment type="caution">
    <text evidence="3">The sequence shown here is derived from an EMBL/GenBank/DDBJ whole genome shotgun (WGS) entry which is preliminary data.</text>
</comment>
<gene>
    <name evidence="3" type="ORF">LPTSP4_29470</name>
</gene>
<dbReference type="CDD" id="cd00130">
    <property type="entry name" value="PAS"/>
    <property type="match status" value="1"/>
</dbReference>
<evidence type="ECO:0000313" key="3">
    <source>
        <dbReference type="EMBL" id="GBF51411.1"/>
    </source>
</evidence>
<dbReference type="InterPro" id="IPR000160">
    <property type="entry name" value="GGDEF_dom"/>
</dbReference>
<evidence type="ECO:0000313" key="4">
    <source>
        <dbReference type="Proteomes" id="UP000245133"/>
    </source>
</evidence>
<dbReference type="GO" id="GO:0003824">
    <property type="term" value="F:catalytic activity"/>
    <property type="evidence" value="ECO:0007669"/>
    <property type="project" value="UniProtKB-ARBA"/>
</dbReference>
<name>A0A2P2E3G7_9LEPT</name>
<dbReference type="RefSeq" id="WP_108977751.1">
    <property type="nucleotide sequence ID" value="NZ_BFBB01000008.1"/>
</dbReference>
<dbReference type="AlphaFoldDB" id="A0A2P2E3G7"/>
<protein>
    <submittedName>
        <fullName evidence="3">Diguanylate cyclase</fullName>
    </submittedName>
</protein>
<evidence type="ECO:0000259" key="2">
    <source>
        <dbReference type="PROSITE" id="PS50887"/>
    </source>
</evidence>
<dbReference type="Pfam" id="PF13426">
    <property type="entry name" value="PAS_9"/>
    <property type="match status" value="1"/>
</dbReference>
<dbReference type="SMART" id="SM00267">
    <property type="entry name" value="GGDEF"/>
    <property type="match status" value="1"/>
</dbReference>
<dbReference type="SUPFAM" id="SSF55073">
    <property type="entry name" value="Nucleotide cyclase"/>
    <property type="match status" value="1"/>
</dbReference>
<dbReference type="NCBIfam" id="TIGR00254">
    <property type="entry name" value="GGDEF"/>
    <property type="match status" value="1"/>
</dbReference>
<dbReference type="Proteomes" id="UP000245133">
    <property type="component" value="Unassembled WGS sequence"/>
</dbReference>
<dbReference type="InterPro" id="IPR029787">
    <property type="entry name" value="Nucleotide_cyclase"/>
</dbReference>
<dbReference type="SUPFAM" id="SSF55785">
    <property type="entry name" value="PYP-like sensor domain (PAS domain)"/>
    <property type="match status" value="1"/>
</dbReference>
<dbReference type="PROSITE" id="PS50887">
    <property type="entry name" value="GGDEF"/>
    <property type="match status" value="1"/>
</dbReference>
<dbReference type="InterPro" id="IPR052163">
    <property type="entry name" value="DGC-Regulatory_Protein"/>
</dbReference>
<organism evidence="3 4">
    <name type="scientific">Leptospira ryugenii</name>
    <dbReference type="NCBI Taxonomy" id="1917863"/>
    <lineage>
        <taxon>Bacteria</taxon>
        <taxon>Pseudomonadati</taxon>
        <taxon>Spirochaetota</taxon>
        <taxon>Spirochaetia</taxon>
        <taxon>Leptospirales</taxon>
        <taxon>Leptospiraceae</taxon>
        <taxon>Leptospira</taxon>
    </lineage>
</organism>
<keyword evidence="4" id="KW-1185">Reference proteome</keyword>
<dbReference type="CDD" id="cd01949">
    <property type="entry name" value="GGDEF"/>
    <property type="match status" value="1"/>
</dbReference>
<dbReference type="FunFam" id="3.30.70.270:FF:000001">
    <property type="entry name" value="Diguanylate cyclase domain protein"/>
    <property type="match status" value="1"/>
</dbReference>
<sequence>MTESQLQTIAKHIIEKSLDSIVVLDSDSKMIYANPALLKLSGYQKQELISKSLDFLFPHEINSDETKALKVENFLIGENSNYISGNHKEFDLYTKKGDLIPIELRIFEINEDENNRKQYSVRITDIREKKKLEEQKTLLINSLKRLAYMDELTLLPNRRSFYDSLQKTIAIVKRRNRDAILAVLDIDHFKGINDTYGHDIGDVVLKKIANIFMDCLREEDTVGRVGGEEFGCILPDTSQEGAVIVLERIRESVRNHRFFIFDNFYLNVTVSIGYTRVHPTHKPEEVIKFADIALYQAKNSGRDKIQSYPV</sequence>
<reference evidence="3 4" key="1">
    <citation type="submission" date="2018-02" db="EMBL/GenBank/DDBJ databases">
        <title>Novel Leptospira species isolated from soil and water in Japan.</title>
        <authorList>
            <person name="Nakao R."/>
            <person name="Masuzawa T."/>
        </authorList>
    </citation>
    <scope>NUCLEOTIDE SEQUENCE [LARGE SCALE GENOMIC DNA]</scope>
    <source>
        <strain evidence="3 4">YH101</strain>
    </source>
</reference>
<dbReference type="Gene3D" id="3.30.70.270">
    <property type="match status" value="1"/>
</dbReference>
<proteinExistence type="predicted"/>
<dbReference type="PANTHER" id="PTHR46663">
    <property type="entry name" value="DIGUANYLATE CYCLASE DGCT-RELATED"/>
    <property type="match status" value="1"/>
</dbReference>
<feature type="domain" description="GGDEF" evidence="2">
    <location>
        <begin position="177"/>
        <end position="310"/>
    </location>
</feature>
<dbReference type="InterPro" id="IPR043128">
    <property type="entry name" value="Rev_trsase/Diguanyl_cyclase"/>
</dbReference>
<dbReference type="PROSITE" id="PS50112">
    <property type="entry name" value="PAS"/>
    <property type="match status" value="1"/>
</dbReference>
<dbReference type="PANTHER" id="PTHR46663:SF4">
    <property type="entry name" value="DIGUANYLATE CYCLASE DGCT-RELATED"/>
    <property type="match status" value="1"/>
</dbReference>
<dbReference type="InterPro" id="IPR035965">
    <property type="entry name" value="PAS-like_dom_sf"/>
</dbReference>
<dbReference type="EMBL" id="BFBB01000008">
    <property type="protein sequence ID" value="GBF51411.1"/>
    <property type="molecule type" value="Genomic_DNA"/>
</dbReference>
<dbReference type="Gene3D" id="3.30.450.20">
    <property type="entry name" value="PAS domain"/>
    <property type="match status" value="1"/>
</dbReference>
<evidence type="ECO:0000259" key="1">
    <source>
        <dbReference type="PROSITE" id="PS50112"/>
    </source>
</evidence>
<dbReference type="NCBIfam" id="TIGR00229">
    <property type="entry name" value="sensory_box"/>
    <property type="match status" value="1"/>
</dbReference>
<dbReference type="SMART" id="SM00091">
    <property type="entry name" value="PAS"/>
    <property type="match status" value="1"/>
</dbReference>
<dbReference type="OrthoDB" id="9805474at2"/>
<dbReference type="InterPro" id="IPR000014">
    <property type="entry name" value="PAS"/>
</dbReference>
<feature type="domain" description="PAS" evidence="1">
    <location>
        <begin position="6"/>
        <end position="60"/>
    </location>
</feature>